<dbReference type="EMBL" id="ALBS01000161">
    <property type="protein sequence ID" value="EJT49671.1"/>
    <property type="molecule type" value="Genomic_DNA"/>
</dbReference>
<reference evidence="1 2" key="1">
    <citation type="journal article" date="2012" name="Eukaryot. Cell">
        <title>Draft genome sequence of CBS 2479, the standard type strain of Trichosporon asahii.</title>
        <authorList>
            <person name="Yang R.Y."/>
            <person name="Li H.T."/>
            <person name="Zhu H."/>
            <person name="Zhou G.P."/>
            <person name="Wang M."/>
            <person name="Wang L."/>
        </authorList>
    </citation>
    <scope>NUCLEOTIDE SEQUENCE [LARGE SCALE GENOMIC DNA]</scope>
    <source>
        <strain evidence="2">ATCC 90039 / CBS 2479 / JCM 2466 / KCTC 7840 / NCYC 2677 / UAMH 7654</strain>
    </source>
</reference>
<comment type="caution">
    <text evidence="1">The sequence shown here is derived from an EMBL/GenBank/DDBJ whole genome shotgun (WGS) entry which is preliminary data.</text>
</comment>
<evidence type="ECO:0008006" key="3">
    <source>
        <dbReference type="Google" id="ProtNLM"/>
    </source>
</evidence>
<dbReference type="VEuPathDB" id="FungiDB:A1Q1_01169"/>
<name>J5T819_TRIAS</name>
<dbReference type="RefSeq" id="XP_014180919.1">
    <property type="nucleotide sequence ID" value="XM_014325444.1"/>
</dbReference>
<dbReference type="HOGENOM" id="CLU_839886_0_0_1"/>
<organism evidence="1 2">
    <name type="scientific">Trichosporon asahii var. asahii (strain ATCC 90039 / CBS 2479 / JCM 2466 / KCTC 7840 / NBRC 103889/ NCYC 2677 / UAMH 7654)</name>
    <name type="common">Yeast</name>
    <dbReference type="NCBI Taxonomy" id="1186058"/>
    <lineage>
        <taxon>Eukaryota</taxon>
        <taxon>Fungi</taxon>
        <taxon>Dikarya</taxon>
        <taxon>Basidiomycota</taxon>
        <taxon>Agaricomycotina</taxon>
        <taxon>Tremellomycetes</taxon>
        <taxon>Trichosporonales</taxon>
        <taxon>Trichosporonaceae</taxon>
        <taxon>Trichosporon</taxon>
    </lineage>
</organism>
<gene>
    <name evidence="1" type="ORF">A1Q1_01169</name>
</gene>
<accession>J5T819</accession>
<dbReference type="Proteomes" id="UP000002748">
    <property type="component" value="Unassembled WGS sequence"/>
</dbReference>
<protein>
    <recommendedName>
        <fullName evidence="3">F-box domain-containing protein</fullName>
    </recommendedName>
</protein>
<dbReference type="GeneID" id="25984683"/>
<evidence type="ECO:0000313" key="1">
    <source>
        <dbReference type="EMBL" id="EJT49671.1"/>
    </source>
</evidence>
<dbReference type="AlphaFoldDB" id="J5T819"/>
<sequence>MVLLDERFFPHILDAVFDNLDFSGYIVAAQVSKAWREKASKVLQRHVEVEPTPSGLLLTPKIIKRPEVSLPRYFLSHSLIDSLVVKGPRWHAASLYRQLLDNIDILDVDDGHLYNDQTSRLTLYARESAHSLALMMTMLRLSTVRRILTQTLGHPCDHIFQNVDTQVYFDITSRPYPKIDVGHVMRLVLNIDYFPTSTPWDLHDRFGMDRWITSPSQCQGKELVVVMHNLGNRVDIDEKTLARRARFVARYFHYFWVWFPVTLVGIDVFFPTQRVYEVFRDRLIEWAADAATARWYQPRASSDDMKDMYLRFSVLTHKEYRERVGREVYQLHAVP</sequence>
<dbReference type="KEGG" id="tasa:A1Q1_01169"/>
<evidence type="ECO:0000313" key="2">
    <source>
        <dbReference type="Proteomes" id="UP000002748"/>
    </source>
</evidence>
<proteinExistence type="predicted"/>